<keyword evidence="1" id="KW-1133">Transmembrane helix</keyword>
<dbReference type="Proteomes" id="UP000054683">
    <property type="component" value="Unassembled WGS sequence"/>
</dbReference>
<keyword evidence="1" id="KW-0472">Membrane</keyword>
<protein>
    <submittedName>
        <fullName evidence="2">Uncharacterized protein</fullName>
    </submittedName>
</protein>
<evidence type="ECO:0000313" key="2">
    <source>
        <dbReference type="EMBL" id="SAL24063.1"/>
    </source>
</evidence>
<sequence>MPCHASRRLRVDQGSLPQEIAASANKKTALIAERGFCIRRARNALCIYGYWAWSFLGFGGVCTLLYWNSGVSFSASFVAPAR</sequence>
<dbReference type="AlphaFoldDB" id="A0A158FWP6"/>
<proteinExistence type="predicted"/>
<reference evidence="2 3" key="1">
    <citation type="submission" date="2016-01" db="EMBL/GenBank/DDBJ databases">
        <authorList>
            <person name="Oliw E.H."/>
        </authorList>
    </citation>
    <scope>NUCLEOTIDE SEQUENCE [LARGE SCALE GENOMIC DNA]</scope>
    <source>
        <strain evidence="2">LMG 27134</strain>
    </source>
</reference>
<gene>
    <name evidence="2" type="ORF">AWB69_01721</name>
</gene>
<keyword evidence="1" id="KW-0812">Transmembrane</keyword>
<name>A0A158FWP6_9BURK</name>
<accession>A0A158FWP6</accession>
<evidence type="ECO:0000313" key="3">
    <source>
        <dbReference type="Proteomes" id="UP000054683"/>
    </source>
</evidence>
<dbReference type="EMBL" id="FCOK02000008">
    <property type="protein sequence ID" value="SAL24063.1"/>
    <property type="molecule type" value="Genomic_DNA"/>
</dbReference>
<feature type="transmembrane region" description="Helical" evidence="1">
    <location>
        <begin position="48"/>
        <end position="67"/>
    </location>
</feature>
<organism evidence="2 3">
    <name type="scientific">Caballeronia udeis</name>
    <dbReference type="NCBI Taxonomy" id="1232866"/>
    <lineage>
        <taxon>Bacteria</taxon>
        <taxon>Pseudomonadati</taxon>
        <taxon>Pseudomonadota</taxon>
        <taxon>Betaproteobacteria</taxon>
        <taxon>Burkholderiales</taxon>
        <taxon>Burkholderiaceae</taxon>
        <taxon>Caballeronia</taxon>
    </lineage>
</organism>
<evidence type="ECO:0000256" key="1">
    <source>
        <dbReference type="SAM" id="Phobius"/>
    </source>
</evidence>